<evidence type="ECO:0000313" key="1">
    <source>
        <dbReference type="EMBL" id="WOD16482.1"/>
    </source>
</evidence>
<sequence length="47" mass="5017">MSRDNPLLKCGAAEVRRITGAKEISPVELLDAHLLLSTGPARTTRAS</sequence>
<dbReference type="RefSeq" id="WP_317019107.1">
    <property type="nucleotide sequence ID" value="NZ_CP136512.1"/>
</dbReference>
<dbReference type="Proteomes" id="UP001302652">
    <property type="component" value="Chromosome 2"/>
</dbReference>
<name>A0ABZ0EGZ4_9BURK</name>
<organism evidence="1 2">
    <name type="scientific">Paraburkholderia kirstenboschensis</name>
    <dbReference type="NCBI Taxonomy" id="1245436"/>
    <lineage>
        <taxon>Bacteria</taxon>
        <taxon>Pseudomonadati</taxon>
        <taxon>Pseudomonadota</taxon>
        <taxon>Betaproteobacteria</taxon>
        <taxon>Burkholderiales</taxon>
        <taxon>Burkholderiaceae</taxon>
        <taxon>Paraburkholderia</taxon>
    </lineage>
</organism>
<gene>
    <name evidence="1" type="ORF">RW095_11295</name>
</gene>
<accession>A0ABZ0EGZ4</accession>
<evidence type="ECO:0000313" key="2">
    <source>
        <dbReference type="Proteomes" id="UP001302652"/>
    </source>
</evidence>
<proteinExistence type="predicted"/>
<protein>
    <submittedName>
        <fullName evidence="1">Uncharacterized protein</fullName>
    </submittedName>
</protein>
<dbReference type="EMBL" id="CP136512">
    <property type="protein sequence ID" value="WOD16482.1"/>
    <property type="molecule type" value="Genomic_DNA"/>
</dbReference>
<reference evidence="1 2" key="1">
    <citation type="submission" date="2023-10" db="EMBL/GenBank/DDBJ databases">
        <title>Surface-active antibiotics is a multifunctional adaptation for post-fire microbes.</title>
        <authorList>
            <person name="Liu M.D."/>
            <person name="Du Y."/>
            <person name="Koupaei S.K."/>
            <person name="Kim N.R."/>
            <person name="Zhang W."/>
            <person name="Traxler M.F."/>
        </authorList>
    </citation>
    <scope>NUCLEOTIDE SEQUENCE [LARGE SCALE GENOMIC DNA]</scope>
    <source>
        <strain evidence="1 2">F3</strain>
    </source>
</reference>
<keyword evidence="2" id="KW-1185">Reference proteome</keyword>